<name>A0ABR0Q256_GOSAR</name>
<keyword evidence="2" id="KW-1185">Reference proteome</keyword>
<proteinExistence type="predicted"/>
<evidence type="ECO:0000313" key="2">
    <source>
        <dbReference type="Proteomes" id="UP001358586"/>
    </source>
</evidence>
<protein>
    <submittedName>
        <fullName evidence="1">Uncharacterized protein</fullName>
    </submittedName>
</protein>
<accession>A0ABR0Q256</accession>
<dbReference type="EMBL" id="JARKNE010000005">
    <property type="protein sequence ID" value="KAK5833240.1"/>
    <property type="molecule type" value="Genomic_DNA"/>
</dbReference>
<dbReference type="Proteomes" id="UP001358586">
    <property type="component" value="Chromosome 5"/>
</dbReference>
<organism evidence="1 2">
    <name type="scientific">Gossypium arboreum</name>
    <name type="common">Tree cotton</name>
    <name type="synonym">Gossypium nanking</name>
    <dbReference type="NCBI Taxonomy" id="29729"/>
    <lineage>
        <taxon>Eukaryota</taxon>
        <taxon>Viridiplantae</taxon>
        <taxon>Streptophyta</taxon>
        <taxon>Embryophyta</taxon>
        <taxon>Tracheophyta</taxon>
        <taxon>Spermatophyta</taxon>
        <taxon>Magnoliopsida</taxon>
        <taxon>eudicotyledons</taxon>
        <taxon>Gunneridae</taxon>
        <taxon>Pentapetalae</taxon>
        <taxon>rosids</taxon>
        <taxon>malvids</taxon>
        <taxon>Malvales</taxon>
        <taxon>Malvaceae</taxon>
        <taxon>Malvoideae</taxon>
        <taxon>Gossypium</taxon>
    </lineage>
</organism>
<reference evidence="1 2" key="1">
    <citation type="submission" date="2023-03" db="EMBL/GenBank/DDBJ databases">
        <title>WGS of Gossypium arboreum.</title>
        <authorList>
            <person name="Yu D."/>
        </authorList>
    </citation>
    <scope>NUCLEOTIDE SEQUENCE [LARGE SCALE GENOMIC DNA]</scope>
    <source>
        <tissue evidence="1">Leaf</tissue>
    </source>
</reference>
<comment type="caution">
    <text evidence="1">The sequence shown here is derived from an EMBL/GenBank/DDBJ whole genome shotgun (WGS) entry which is preliminary data.</text>
</comment>
<evidence type="ECO:0000313" key="1">
    <source>
        <dbReference type="EMBL" id="KAK5833240.1"/>
    </source>
</evidence>
<gene>
    <name evidence="1" type="ORF">PVK06_017059</name>
</gene>
<sequence>MVLNPEALVFHQQDKLIASLLSTIDGPLLLCFTYVQTSSDVWTIANRQFAAIIGAKLSHIKHDLHSIKKVITLASFSSELLPMRRLLNILLEFESRQRHMVLETPYHSNLLKAPFSGLAMVNSSRTVCSSHGGRG</sequence>